<dbReference type="Gene3D" id="3.90.550.10">
    <property type="entry name" value="Spore Coat Polysaccharide Biosynthesis Protein SpsA, Chain A"/>
    <property type="match status" value="1"/>
</dbReference>
<evidence type="ECO:0000259" key="1">
    <source>
        <dbReference type="Pfam" id="PF00535"/>
    </source>
</evidence>
<dbReference type="PANTHER" id="PTHR43685:SF2">
    <property type="entry name" value="GLYCOSYLTRANSFERASE 2-LIKE DOMAIN-CONTAINING PROTEIN"/>
    <property type="match status" value="1"/>
</dbReference>
<dbReference type="OrthoDB" id="9772170at2"/>
<dbReference type="Proteomes" id="UP000318053">
    <property type="component" value="Unassembled WGS sequence"/>
</dbReference>
<dbReference type="SUPFAM" id="SSF53448">
    <property type="entry name" value="Nucleotide-diphospho-sugar transferases"/>
    <property type="match status" value="1"/>
</dbReference>
<reference evidence="2 3" key="1">
    <citation type="submission" date="2019-02" db="EMBL/GenBank/DDBJ databases">
        <title>Deep-cultivation of Planctomycetes and their phenomic and genomic characterization uncovers novel biology.</title>
        <authorList>
            <person name="Wiegand S."/>
            <person name="Jogler M."/>
            <person name="Boedeker C."/>
            <person name="Pinto D."/>
            <person name="Vollmers J."/>
            <person name="Rivas-Marin E."/>
            <person name="Kohn T."/>
            <person name="Peeters S.H."/>
            <person name="Heuer A."/>
            <person name="Rast P."/>
            <person name="Oberbeckmann S."/>
            <person name="Bunk B."/>
            <person name="Jeske O."/>
            <person name="Meyerdierks A."/>
            <person name="Storesund J.E."/>
            <person name="Kallscheuer N."/>
            <person name="Luecker S."/>
            <person name="Lage O.M."/>
            <person name="Pohl T."/>
            <person name="Merkel B.J."/>
            <person name="Hornburger P."/>
            <person name="Mueller R.-W."/>
            <person name="Bruemmer F."/>
            <person name="Labrenz M."/>
            <person name="Spormann A.M."/>
            <person name="Op Den Camp H."/>
            <person name="Overmann J."/>
            <person name="Amann R."/>
            <person name="Jetten M.S.M."/>
            <person name="Mascher T."/>
            <person name="Medema M.H."/>
            <person name="Devos D.P."/>
            <person name="Kaster A.-K."/>
            <person name="Ovreas L."/>
            <person name="Rohde M."/>
            <person name="Galperin M.Y."/>
            <person name="Jogler C."/>
        </authorList>
    </citation>
    <scope>NUCLEOTIDE SEQUENCE [LARGE SCALE GENOMIC DNA]</scope>
    <source>
        <strain evidence="2 3">CA85</strain>
    </source>
</reference>
<keyword evidence="2" id="KW-0808">Transferase</keyword>
<keyword evidence="2" id="KW-0328">Glycosyltransferase</keyword>
<keyword evidence="3" id="KW-1185">Reference proteome</keyword>
<dbReference type="EC" id="2.4.-.-" evidence="2"/>
<protein>
    <submittedName>
        <fullName evidence="2">Putative glycosyltransferase EpsJ</fullName>
        <ecNumber evidence="2">2.4.-.-</ecNumber>
    </submittedName>
</protein>
<dbReference type="Pfam" id="PF00535">
    <property type="entry name" value="Glycos_transf_2"/>
    <property type="match status" value="1"/>
</dbReference>
<dbReference type="InterPro" id="IPR001173">
    <property type="entry name" value="Glyco_trans_2-like"/>
</dbReference>
<dbReference type="InterPro" id="IPR029044">
    <property type="entry name" value="Nucleotide-diphossugar_trans"/>
</dbReference>
<dbReference type="RefSeq" id="WP_146393565.1">
    <property type="nucleotide sequence ID" value="NZ_SJPK01000021.1"/>
</dbReference>
<dbReference type="AlphaFoldDB" id="A0A5C5WZ21"/>
<feature type="domain" description="Glycosyltransferase 2-like" evidence="1">
    <location>
        <begin position="5"/>
        <end position="154"/>
    </location>
</feature>
<name>A0A5C5WZ21_9BACT</name>
<dbReference type="GO" id="GO:0016757">
    <property type="term" value="F:glycosyltransferase activity"/>
    <property type="evidence" value="ECO:0007669"/>
    <property type="project" value="UniProtKB-KW"/>
</dbReference>
<dbReference type="PANTHER" id="PTHR43685">
    <property type="entry name" value="GLYCOSYLTRANSFERASE"/>
    <property type="match status" value="1"/>
</dbReference>
<gene>
    <name evidence="2" type="primary">epsJ_2</name>
    <name evidence="2" type="ORF">CA85_47560</name>
</gene>
<evidence type="ECO:0000313" key="3">
    <source>
        <dbReference type="Proteomes" id="UP000318053"/>
    </source>
</evidence>
<dbReference type="EMBL" id="SJPK01000021">
    <property type="protein sequence ID" value="TWT55858.1"/>
    <property type="molecule type" value="Genomic_DNA"/>
</dbReference>
<organism evidence="2 3">
    <name type="scientific">Allorhodopirellula solitaria</name>
    <dbReference type="NCBI Taxonomy" id="2527987"/>
    <lineage>
        <taxon>Bacteria</taxon>
        <taxon>Pseudomonadati</taxon>
        <taxon>Planctomycetota</taxon>
        <taxon>Planctomycetia</taxon>
        <taxon>Pirellulales</taxon>
        <taxon>Pirellulaceae</taxon>
        <taxon>Allorhodopirellula</taxon>
    </lineage>
</organism>
<dbReference type="InterPro" id="IPR050834">
    <property type="entry name" value="Glycosyltransf_2"/>
</dbReference>
<accession>A0A5C5WZ21</accession>
<evidence type="ECO:0000313" key="2">
    <source>
        <dbReference type="EMBL" id="TWT55858.1"/>
    </source>
</evidence>
<proteinExistence type="predicted"/>
<sequence>MIDVSVLIPVYNGEEFIAQAVDSVLSQEDVEFEVIVIDDGSNDSTGAILAGYGDRVRVIRQRNGGHVKARNNGAKLAGGEWIAFLDADDCWRPSKLRKQLSAADLKTELVYTDRENFGDLSRVSKIQSDAVRHHEGDIFEPLLYNNFITVASVIMRKACFERLGGFDESLHVCEDWDLWLRFAARGGMAKCVPEPLTLYRWHAQSMSNDQDKMCLGRRIVVERAIQSERGKALGDAAAARARATAWRCSAWHAMPFSRSRAIHWYSKAAMVCPRDLSIYKQIAKCLIGRS</sequence>
<comment type="caution">
    <text evidence="2">The sequence shown here is derived from an EMBL/GenBank/DDBJ whole genome shotgun (WGS) entry which is preliminary data.</text>
</comment>